<dbReference type="InterPro" id="IPR036866">
    <property type="entry name" value="RibonucZ/Hydroxyglut_hydro"/>
</dbReference>
<accession>A0A5N5WRT1</accession>
<evidence type="ECO:0000256" key="2">
    <source>
        <dbReference type="SAM" id="SignalP"/>
    </source>
</evidence>
<dbReference type="PANTHER" id="PTHR43546">
    <property type="entry name" value="UPF0173 METAL-DEPENDENT HYDROLASE MJ1163-RELATED"/>
    <property type="match status" value="1"/>
</dbReference>
<dbReference type="SUPFAM" id="SSF56281">
    <property type="entry name" value="Metallo-hydrolase/oxidoreductase"/>
    <property type="match status" value="1"/>
</dbReference>
<name>A0A5N5WRT1_9EURO</name>
<feature type="chain" id="PRO_5024811706" evidence="2">
    <location>
        <begin position="18"/>
        <end position="288"/>
    </location>
</feature>
<dbReference type="GO" id="GO:0016787">
    <property type="term" value="F:hydrolase activity"/>
    <property type="evidence" value="ECO:0007669"/>
    <property type="project" value="UniProtKB-KW"/>
</dbReference>
<dbReference type="Proteomes" id="UP000326565">
    <property type="component" value="Unassembled WGS sequence"/>
</dbReference>
<sequence length="288" mass="31274">MNYLSLLFVCWASVVNAAPAADTNAAEGQGTATHIITAAAVFTINGVNFMTDPFFSPANTTFDPIGPSIITVLDDPALQPEQIPPIDAVLLSHEDHPDNLDPIGRTRFLDGRKVLTTPDGMTNLQPRPGVRAMENWKTLAVELNGQTWNITGTPCQHLPGGQVTGFVLIGPGFGTTNGLPNAIWYSGDTIYLPELARLKEMFHIKAAVMNMGAAFAFIDNTTPDQITMTGSDVAQLFKDIGAEVLVPMHFGPWTHFPESVENVHRDFEQAGIKDKVRWLIPGEPTKVL</sequence>
<gene>
    <name evidence="4" type="ORF">BDV29DRAFT_197482</name>
</gene>
<evidence type="ECO:0000259" key="3">
    <source>
        <dbReference type="Pfam" id="PF12706"/>
    </source>
</evidence>
<keyword evidence="5" id="KW-1185">Reference proteome</keyword>
<dbReference type="AlphaFoldDB" id="A0A5N5WRT1"/>
<feature type="domain" description="Metallo-beta-lactamase" evidence="3">
    <location>
        <begin position="49"/>
        <end position="250"/>
    </location>
</feature>
<dbReference type="OrthoDB" id="332863at2759"/>
<organism evidence="4 5">
    <name type="scientific">Aspergillus leporis</name>
    <dbReference type="NCBI Taxonomy" id="41062"/>
    <lineage>
        <taxon>Eukaryota</taxon>
        <taxon>Fungi</taxon>
        <taxon>Dikarya</taxon>
        <taxon>Ascomycota</taxon>
        <taxon>Pezizomycotina</taxon>
        <taxon>Eurotiomycetes</taxon>
        <taxon>Eurotiomycetidae</taxon>
        <taxon>Eurotiales</taxon>
        <taxon>Aspergillaceae</taxon>
        <taxon>Aspergillus</taxon>
        <taxon>Aspergillus subgen. Circumdati</taxon>
    </lineage>
</organism>
<protein>
    <submittedName>
        <fullName evidence="4">Zn-dependent hydrolases of the beta-lactamase protein</fullName>
    </submittedName>
</protein>
<evidence type="ECO:0000313" key="4">
    <source>
        <dbReference type="EMBL" id="KAB8071273.1"/>
    </source>
</evidence>
<dbReference type="Gene3D" id="3.60.15.10">
    <property type="entry name" value="Ribonuclease Z/Hydroxyacylglutathione hydrolase-like"/>
    <property type="match status" value="1"/>
</dbReference>
<dbReference type="PANTHER" id="PTHR43546:SF9">
    <property type="entry name" value="L-ASCORBATE-6-PHOSPHATE LACTONASE ULAG-RELATED"/>
    <property type="match status" value="1"/>
</dbReference>
<dbReference type="Pfam" id="PF12706">
    <property type="entry name" value="Lactamase_B_2"/>
    <property type="match status" value="1"/>
</dbReference>
<keyword evidence="1 4" id="KW-0378">Hydrolase</keyword>
<dbReference type="EMBL" id="ML732277">
    <property type="protein sequence ID" value="KAB8071273.1"/>
    <property type="molecule type" value="Genomic_DNA"/>
</dbReference>
<reference evidence="4 5" key="1">
    <citation type="submission" date="2019-04" db="EMBL/GenBank/DDBJ databases">
        <title>Friends and foes A comparative genomics study of 23 Aspergillus species from section Flavi.</title>
        <authorList>
            <consortium name="DOE Joint Genome Institute"/>
            <person name="Kjaerbolling I."/>
            <person name="Vesth T."/>
            <person name="Frisvad J.C."/>
            <person name="Nybo J.L."/>
            <person name="Theobald S."/>
            <person name="Kildgaard S."/>
            <person name="Isbrandt T."/>
            <person name="Kuo A."/>
            <person name="Sato A."/>
            <person name="Lyhne E.K."/>
            <person name="Kogle M.E."/>
            <person name="Wiebenga A."/>
            <person name="Kun R.S."/>
            <person name="Lubbers R.J."/>
            <person name="Makela M.R."/>
            <person name="Barry K."/>
            <person name="Chovatia M."/>
            <person name="Clum A."/>
            <person name="Daum C."/>
            <person name="Haridas S."/>
            <person name="He G."/>
            <person name="LaButti K."/>
            <person name="Lipzen A."/>
            <person name="Mondo S."/>
            <person name="Riley R."/>
            <person name="Salamov A."/>
            <person name="Simmons B.A."/>
            <person name="Magnuson J.K."/>
            <person name="Henrissat B."/>
            <person name="Mortensen U.H."/>
            <person name="Larsen T.O."/>
            <person name="Devries R.P."/>
            <person name="Grigoriev I.V."/>
            <person name="Machida M."/>
            <person name="Baker S.E."/>
            <person name="Andersen M.R."/>
        </authorList>
    </citation>
    <scope>NUCLEOTIDE SEQUENCE [LARGE SCALE GENOMIC DNA]</scope>
    <source>
        <strain evidence="4 5">CBS 151.66</strain>
    </source>
</reference>
<dbReference type="InterPro" id="IPR050114">
    <property type="entry name" value="UPF0173_UPF0282_UlaG_hydrolase"/>
</dbReference>
<dbReference type="InterPro" id="IPR001279">
    <property type="entry name" value="Metallo-B-lactamas"/>
</dbReference>
<feature type="signal peptide" evidence="2">
    <location>
        <begin position="1"/>
        <end position="17"/>
    </location>
</feature>
<proteinExistence type="predicted"/>
<evidence type="ECO:0000256" key="1">
    <source>
        <dbReference type="ARBA" id="ARBA00022801"/>
    </source>
</evidence>
<keyword evidence="2" id="KW-0732">Signal</keyword>
<evidence type="ECO:0000313" key="5">
    <source>
        <dbReference type="Proteomes" id="UP000326565"/>
    </source>
</evidence>